<dbReference type="RefSeq" id="WP_166290213.1">
    <property type="nucleotide sequence ID" value="NZ_CP049863.1"/>
</dbReference>
<feature type="transmembrane region" description="Helical" evidence="4">
    <location>
        <begin position="564"/>
        <end position="585"/>
    </location>
</feature>
<evidence type="ECO:0000313" key="8">
    <source>
        <dbReference type="Proteomes" id="UP000502677"/>
    </source>
</evidence>
<keyword evidence="3 5" id="KW-0732">Signal</keyword>
<protein>
    <recommendedName>
        <fullName evidence="6">SpaA-like prealbumin fold domain-containing protein</fullName>
    </recommendedName>
</protein>
<dbReference type="PANTHER" id="PTHR36108:SF13">
    <property type="entry name" value="COLOSSIN-B-RELATED"/>
    <property type="match status" value="1"/>
</dbReference>
<evidence type="ECO:0000256" key="5">
    <source>
        <dbReference type="SAM" id="SignalP"/>
    </source>
</evidence>
<dbReference type="InterPro" id="IPR013783">
    <property type="entry name" value="Ig-like_fold"/>
</dbReference>
<dbReference type="Proteomes" id="UP000502677">
    <property type="component" value="Chromosome"/>
</dbReference>
<feature type="domain" description="SpaA-like prealbumin fold" evidence="6">
    <location>
        <begin position="347"/>
        <end position="431"/>
    </location>
</feature>
<dbReference type="AlphaFoldDB" id="A0A6G7XDX4"/>
<comment type="similarity">
    <text evidence="1">Belongs to the serine-aspartate repeat-containing protein (SDr) family.</text>
</comment>
<evidence type="ECO:0000313" key="7">
    <source>
        <dbReference type="EMBL" id="QIK62794.1"/>
    </source>
</evidence>
<dbReference type="KEGG" id="lvi:G7068_05970"/>
<keyword evidence="4" id="KW-0472">Membrane</keyword>
<dbReference type="InterPro" id="IPR041033">
    <property type="entry name" value="SpaA_PFL_dom_1"/>
</dbReference>
<evidence type="ECO:0000256" key="1">
    <source>
        <dbReference type="ARBA" id="ARBA00007257"/>
    </source>
</evidence>
<dbReference type="InterPro" id="IPR032675">
    <property type="entry name" value="LRR_dom_sf"/>
</dbReference>
<evidence type="ECO:0000256" key="3">
    <source>
        <dbReference type="ARBA" id="ARBA00022729"/>
    </source>
</evidence>
<reference evidence="7 8" key="1">
    <citation type="submission" date="2020-03" db="EMBL/GenBank/DDBJ databases">
        <title>Leucobacter sp. nov., isolated from beetles.</title>
        <authorList>
            <person name="Hyun D.-W."/>
            <person name="Bae J.-W."/>
        </authorList>
    </citation>
    <scope>NUCLEOTIDE SEQUENCE [LARGE SCALE GENOMIC DNA]</scope>
    <source>
        <strain evidence="7 8">HDW9C</strain>
    </source>
</reference>
<feature type="signal peptide" evidence="5">
    <location>
        <begin position="1"/>
        <end position="27"/>
    </location>
</feature>
<keyword evidence="8" id="KW-1185">Reference proteome</keyword>
<name>A0A6G7XDX4_9MICO</name>
<accession>A0A6G7XDX4</accession>
<gene>
    <name evidence="7" type="ORF">G7068_05970</name>
</gene>
<feature type="chain" id="PRO_5026084098" description="SpaA-like prealbumin fold domain-containing protein" evidence="5">
    <location>
        <begin position="28"/>
        <end position="593"/>
    </location>
</feature>
<dbReference type="PANTHER" id="PTHR36108">
    <property type="entry name" value="COLOSSIN-B-RELATED"/>
    <property type="match status" value="1"/>
</dbReference>
<dbReference type="Pfam" id="PF17802">
    <property type="entry name" value="SpaA"/>
    <property type="match status" value="2"/>
</dbReference>
<dbReference type="Gene3D" id="3.80.10.10">
    <property type="entry name" value="Ribonuclease Inhibitor"/>
    <property type="match status" value="1"/>
</dbReference>
<keyword evidence="4" id="KW-0812">Transmembrane</keyword>
<dbReference type="EMBL" id="CP049863">
    <property type="protein sequence ID" value="QIK62794.1"/>
    <property type="molecule type" value="Genomic_DNA"/>
</dbReference>
<evidence type="ECO:0000256" key="2">
    <source>
        <dbReference type="ARBA" id="ARBA00022525"/>
    </source>
</evidence>
<dbReference type="Gene3D" id="2.60.40.10">
    <property type="entry name" value="Immunoglobulins"/>
    <property type="match status" value="2"/>
</dbReference>
<proteinExistence type="inferred from homology"/>
<dbReference type="GO" id="GO:0005975">
    <property type="term" value="P:carbohydrate metabolic process"/>
    <property type="evidence" value="ECO:0007669"/>
    <property type="project" value="UniProtKB-ARBA"/>
</dbReference>
<sequence>MGKWKRALGAVIGVGMLSGLWVSPAIAAPGDLVNVPDAAFAQCLQDHVTTEGLSGGLTEGNLAALTSVNCDSRAIASAEGVQFLTGAATISLSNNDLTTLPSISGLADMQELNVNGNRLTNLDFLTNWTGSSETTLELLADDNLIADLSALATITPVASGFYSFSLKNNKIVNAEPLATLGEKFPDSSVPRKYLGLNLGENFIADMSPFARFDWSFYNFQPPGAGIPASIGMDAPCQTVDLGNVAVGAQTPLVIRDYQGNVPVVTPENTGTPFTCLDASFGPERFLPPGNLPAGITWDGTTLVADASLVGTTVEFILGSSTSLFGSGGVTSSWTVRLTIVERVQGVGSVAWQKTDPDQNLLAGSEWELTPATGAAIPVVDNGKNDADPAVGKILVEDLAPGTYHLKETKAPAGFVLDGTEREVTITETNLDIALGNIVNTRVTPPAPTGSVAWQKTDPDQKLLAGSEWELIPTAGTAIPVVDNGPKDADPAVGKIRVQDLPLGTYRLKETKAPTGYVLDGTEREITITAGSLDVTFGAIINTPKTPPPIPPRKPLAVTGGNDSLPLITLGVLLSAVGAGCATLAYRRHRRPLV</sequence>
<feature type="domain" description="SpaA-like prealbumin fold" evidence="6">
    <location>
        <begin position="449"/>
        <end position="531"/>
    </location>
</feature>
<evidence type="ECO:0000256" key="4">
    <source>
        <dbReference type="SAM" id="Phobius"/>
    </source>
</evidence>
<organism evidence="7 8">
    <name type="scientific">Leucobacter viscericola</name>
    <dbReference type="NCBI Taxonomy" id="2714935"/>
    <lineage>
        <taxon>Bacteria</taxon>
        <taxon>Bacillati</taxon>
        <taxon>Actinomycetota</taxon>
        <taxon>Actinomycetes</taxon>
        <taxon>Micrococcales</taxon>
        <taxon>Microbacteriaceae</taxon>
        <taxon>Leucobacter</taxon>
    </lineage>
</organism>
<keyword evidence="2" id="KW-0964">Secreted</keyword>
<keyword evidence="4" id="KW-1133">Transmembrane helix</keyword>
<evidence type="ECO:0000259" key="6">
    <source>
        <dbReference type="Pfam" id="PF17802"/>
    </source>
</evidence>
<dbReference type="SUPFAM" id="SSF52058">
    <property type="entry name" value="L domain-like"/>
    <property type="match status" value="1"/>
</dbReference>